<evidence type="ECO:0000256" key="4">
    <source>
        <dbReference type="ARBA" id="ARBA00010223"/>
    </source>
</evidence>
<dbReference type="InterPro" id="IPR000537">
    <property type="entry name" value="UbiA_prenyltransferase"/>
</dbReference>
<keyword evidence="5 11" id="KW-0808">Transferase</keyword>
<dbReference type="EC" id="2.5.1.141" evidence="11"/>
<comment type="similarity">
    <text evidence="11">Belongs to the UbiA prenyltransferase family. Protoheme IX farnesyltransferase subfamily.</text>
</comment>
<keyword evidence="6 11" id="KW-0812">Transmembrane</keyword>
<dbReference type="Gene3D" id="1.10.357.140">
    <property type="entry name" value="UbiA prenyltransferase"/>
    <property type="match status" value="1"/>
</dbReference>
<feature type="transmembrane region" description="Helical" evidence="11">
    <location>
        <begin position="232"/>
        <end position="252"/>
    </location>
</feature>
<dbReference type="HAMAP" id="MF_00154">
    <property type="entry name" value="CyoE_CtaB"/>
    <property type="match status" value="1"/>
</dbReference>
<dbReference type="GO" id="GO:0008495">
    <property type="term" value="F:protoheme IX farnesyltransferase activity"/>
    <property type="evidence" value="ECO:0007669"/>
    <property type="project" value="UniProtKB-UniRule"/>
</dbReference>
<dbReference type="PANTHER" id="PTHR43448">
    <property type="entry name" value="PROTOHEME IX FARNESYLTRANSFERASE, MITOCHONDRIAL"/>
    <property type="match status" value="1"/>
</dbReference>
<evidence type="ECO:0000256" key="5">
    <source>
        <dbReference type="ARBA" id="ARBA00022679"/>
    </source>
</evidence>
<dbReference type="GO" id="GO:0005886">
    <property type="term" value="C:plasma membrane"/>
    <property type="evidence" value="ECO:0007669"/>
    <property type="project" value="UniProtKB-SubCell"/>
</dbReference>
<reference evidence="12 13" key="1">
    <citation type="journal article" date="2015" name="Nat. Commun.">
        <title>Genomic and transcriptomic evidence for scavenging of diverse organic compounds by widespread deep-sea archaea.</title>
        <authorList>
            <person name="Li M."/>
            <person name="Baker B.J."/>
            <person name="Anantharaman K."/>
            <person name="Jain S."/>
            <person name="Breier J.A."/>
            <person name="Dick G.J."/>
        </authorList>
    </citation>
    <scope>NUCLEOTIDE SEQUENCE [LARGE SCALE GENOMIC DNA]</scope>
    <source>
        <strain evidence="12">Cayman_51_deep</strain>
    </source>
</reference>
<comment type="caution">
    <text evidence="12">The sequence shown here is derived from an EMBL/GenBank/DDBJ whole genome shotgun (WGS) entry which is preliminary data.</text>
</comment>
<dbReference type="InterPro" id="IPR030470">
    <property type="entry name" value="UbiA_prenylTrfase_CS"/>
</dbReference>
<dbReference type="PROSITE" id="PS00943">
    <property type="entry name" value="UBIA"/>
    <property type="match status" value="1"/>
</dbReference>
<protein>
    <recommendedName>
        <fullName evidence="11">Protoheme IX farnesyltransferase</fullName>
        <ecNumber evidence="11">2.5.1.141</ecNumber>
    </recommendedName>
    <alternativeName>
        <fullName evidence="11">Heme B farnesyltransferase</fullName>
    </alternativeName>
    <alternativeName>
        <fullName evidence="11">Heme O synthase</fullName>
    </alternativeName>
</protein>
<evidence type="ECO:0000256" key="9">
    <source>
        <dbReference type="ARBA" id="ARBA00023136"/>
    </source>
</evidence>
<evidence type="ECO:0000313" key="13">
    <source>
        <dbReference type="Proteomes" id="UP000248161"/>
    </source>
</evidence>
<evidence type="ECO:0000256" key="10">
    <source>
        <dbReference type="ARBA" id="ARBA00047690"/>
    </source>
</evidence>
<feature type="transmembrane region" description="Helical" evidence="11">
    <location>
        <begin position="186"/>
        <end position="205"/>
    </location>
</feature>
<keyword evidence="11" id="KW-1003">Cell membrane</keyword>
<comment type="subcellular location">
    <subcellularLocation>
        <location evidence="2 11">Cell membrane</location>
        <topology evidence="2 11">Multi-pass membrane protein</topology>
    </subcellularLocation>
</comment>
<dbReference type="PANTHER" id="PTHR43448:SF2">
    <property type="entry name" value="PROTOHEME IX FARNESYLTRANSFERASE, MITOCHONDRIAL"/>
    <property type="match status" value="1"/>
</dbReference>
<evidence type="ECO:0000256" key="6">
    <source>
        <dbReference type="ARBA" id="ARBA00022692"/>
    </source>
</evidence>
<feature type="transmembrane region" description="Helical" evidence="11">
    <location>
        <begin position="280"/>
        <end position="298"/>
    </location>
</feature>
<evidence type="ECO:0000256" key="1">
    <source>
        <dbReference type="ARBA" id="ARBA00004019"/>
    </source>
</evidence>
<comment type="function">
    <text evidence="1 11">Converts heme B (protoheme IX) to heme O by substitution of the vinyl group on carbon 2 of heme B porphyrin ring with a hydroxyethyl farnesyl side group.</text>
</comment>
<evidence type="ECO:0000256" key="8">
    <source>
        <dbReference type="ARBA" id="ARBA00023133"/>
    </source>
</evidence>
<gene>
    <name evidence="11" type="primary">ctaB</name>
    <name evidence="12" type="ORF">CXX69_03760</name>
</gene>
<keyword evidence="8 11" id="KW-0350">Heme biosynthesis</keyword>
<comment type="caution">
    <text evidence="11">Lacks conserved residue(s) required for the propagation of feature annotation.</text>
</comment>
<proteinExistence type="inferred from homology"/>
<feature type="transmembrane region" description="Helical" evidence="11">
    <location>
        <begin position="365"/>
        <end position="382"/>
    </location>
</feature>
<feature type="transmembrane region" description="Helical" evidence="11">
    <location>
        <begin position="304"/>
        <end position="321"/>
    </location>
</feature>
<keyword evidence="9 11" id="KW-0472">Membrane</keyword>
<evidence type="ECO:0000256" key="11">
    <source>
        <dbReference type="HAMAP-Rule" id="MF_00154"/>
    </source>
</evidence>
<dbReference type="Pfam" id="PF01040">
    <property type="entry name" value="UbiA"/>
    <property type="match status" value="1"/>
</dbReference>
<dbReference type="UniPathway" id="UPA00834">
    <property type="reaction ID" value="UER00712"/>
</dbReference>
<dbReference type="NCBIfam" id="NF003349">
    <property type="entry name" value="PRK04375.1-2"/>
    <property type="match status" value="1"/>
</dbReference>
<comment type="catalytic activity">
    <reaction evidence="10 11">
        <text>heme b + (2E,6E)-farnesyl diphosphate + H2O = Fe(II)-heme o + diphosphate</text>
        <dbReference type="Rhea" id="RHEA:28070"/>
        <dbReference type="ChEBI" id="CHEBI:15377"/>
        <dbReference type="ChEBI" id="CHEBI:33019"/>
        <dbReference type="ChEBI" id="CHEBI:60344"/>
        <dbReference type="ChEBI" id="CHEBI:60530"/>
        <dbReference type="ChEBI" id="CHEBI:175763"/>
        <dbReference type="EC" id="2.5.1.141"/>
    </reaction>
</comment>
<dbReference type="GO" id="GO:0048034">
    <property type="term" value="P:heme O biosynthetic process"/>
    <property type="evidence" value="ECO:0007669"/>
    <property type="project" value="UniProtKB-UniRule"/>
</dbReference>
<organism evidence="12 13">
    <name type="scientific">Candidatus Thalassarchaeum betae</name>
    <dbReference type="NCBI Taxonomy" id="2599289"/>
    <lineage>
        <taxon>Archaea</taxon>
        <taxon>Methanobacteriati</taxon>
        <taxon>Thermoplasmatota</taxon>
        <taxon>Candidatus Poseidoniia</taxon>
        <taxon>Candidatus Poseidoniales</taxon>
        <taxon>Candidatus Thalassarchaeaceae</taxon>
        <taxon>Candidatus Thalassarchaeum</taxon>
    </lineage>
</organism>
<feature type="transmembrane region" description="Helical" evidence="11">
    <location>
        <begin position="132"/>
        <end position="154"/>
    </location>
</feature>
<dbReference type="AlphaFoldDB" id="A0A2V3HQY4"/>
<evidence type="ECO:0000313" key="12">
    <source>
        <dbReference type="EMBL" id="PXF21548.1"/>
    </source>
</evidence>
<sequence length="390" mass="41949">MGHGRRLSRVPLAGSPGAGLTGVSRACHSLARLDSRSPPREEIVMGGLGPYFELTKPRVVVLLQITALCAVLVHDMLDSGSLSMASAETMLIVFVGGYLSAGGANAVNMWYDRDIDPKMSRTADRPVPTGAVSPNAALGFGVALSMLGIAWFVLLANQVAAFWSAFSILFYVFVYSIWLKRTTPQNIVIGGIAGSTPPVIGWAAAEGDLSLATNSLDSLIDSVFDLGSLMPWFMFLLIFLWTPPHFWALALYRSGEYEEAGIPMMPNVKGGKRTLREMKVYTLLLIALSVAAPMSYGGLDEGDVIYHVLGWTVVGLSIWYASTVWRIDLDEHPDPSGRIPSAARSFFVSILYLAMMFVVLVTASFGLGGALVGAVLVLVAILRSETRARA</sequence>
<comment type="miscellaneous">
    <text evidence="11">Carbon 2 of the heme B porphyrin ring is defined according to the Fischer nomenclature.</text>
</comment>
<evidence type="ECO:0000256" key="3">
    <source>
        <dbReference type="ARBA" id="ARBA00004919"/>
    </source>
</evidence>
<accession>A0A2V3HQY4</accession>
<dbReference type="CDD" id="cd13957">
    <property type="entry name" value="PT_UbiA_Cox10"/>
    <property type="match status" value="1"/>
</dbReference>
<comment type="similarity">
    <text evidence="4">In the C-terminal section; belongs to the UbiA prenyltransferase family. Protoheme IX farnesyltransferase subfamily.</text>
</comment>
<feature type="transmembrane region" description="Helical" evidence="11">
    <location>
        <begin position="342"/>
        <end position="359"/>
    </location>
</feature>
<name>A0A2V3HQY4_9ARCH</name>
<dbReference type="InterPro" id="IPR006369">
    <property type="entry name" value="Protohaem_IX_farnesylTrfase"/>
</dbReference>
<feature type="transmembrane region" description="Helical" evidence="11">
    <location>
        <begin position="160"/>
        <end position="179"/>
    </location>
</feature>
<dbReference type="InterPro" id="IPR044878">
    <property type="entry name" value="UbiA_sf"/>
</dbReference>
<dbReference type="EMBL" id="PSPG01000007">
    <property type="protein sequence ID" value="PXF21548.1"/>
    <property type="molecule type" value="Genomic_DNA"/>
</dbReference>
<dbReference type="Proteomes" id="UP000248161">
    <property type="component" value="Unassembled WGS sequence"/>
</dbReference>
<feature type="transmembrane region" description="Helical" evidence="11">
    <location>
        <begin position="59"/>
        <end position="77"/>
    </location>
</feature>
<comment type="pathway">
    <text evidence="3 11">Porphyrin-containing compound metabolism; heme O biosynthesis; heme O from protoheme: step 1/1.</text>
</comment>
<keyword evidence="7 11" id="KW-1133">Transmembrane helix</keyword>
<evidence type="ECO:0000256" key="2">
    <source>
        <dbReference type="ARBA" id="ARBA00004651"/>
    </source>
</evidence>
<evidence type="ECO:0000256" key="7">
    <source>
        <dbReference type="ARBA" id="ARBA00022989"/>
    </source>
</evidence>
<feature type="transmembrane region" description="Helical" evidence="11">
    <location>
        <begin position="89"/>
        <end position="111"/>
    </location>
</feature>